<keyword evidence="3" id="KW-1185">Reference proteome</keyword>
<reference evidence="2" key="1">
    <citation type="submission" date="2023-11" db="EMBL/GenBank/DDBJ databases">
        <title>Genome assemblies of two species of porcelain crab, Petrolisthes cinctipes and Petrolisthes manimaculis (Anomura: Porcellanidae).</title>
        <authorList>
            <person name="Angst P."/>
        </authorList>
    </citation>
    <scope>NUCLEOTIDE SEQUENCE</scope>
    <source>
        <strain evidence="2">PB745_02</strain>
        <tissue evidence="2">Gill</tissue>
    </source>
</reference>
<name>A0AAE1ULC9_9EUCA</name>
<comment type="caution">
    <text evidence="2">The sequence shown here is derived from an EMBL/GenBank/DDBJ whole genome shotgun (WGS) entry which is preliminary data.</text>
</comment>
<dbReference type="EMBL" id="JAWZYT010000337">
    <property type="protein sequence ID" value="KAK4324696.1"/>
    <property type="molecule type" value="Genomic_DNA"/>
</dbReference>
<dbReference type="Proteomes" id="UP001292094">
    <property type="component" value="Unassembled WGS sequence"/>
</dbReference>
<dbReference type="AlphaFoldDB" id="A0AAE1ULC9"/>
<evidence type="ECO:0000313" key="2">
    <source>
        <dbReference type="EMBL" id="KAK4324696.1"/>
    </source>
</evidence>
<proteinExistence type="predicted"/>
<organism evidence="2 3">
    <name type="scientific">Petrolisthes manimaculis</name>
    <dbReference type="NCBI Taxonomy" id="1843537"/>
    <lineage>
        <taxon>Eukaryota</taxon>
        <taxon>Metazoa</taxon>
        <taxon>Ecdysozoa</taxon>
        <taxon>Arthropoda</taxon>
        <taxon>Crustacea</taxon>
        <taxon>Multicrustacea</taxon>
        <taxon>Malacostraca</taxon>
        <taxon>Eumalacostraca</taxon>
        <taxon>Eucarida</taxon>
        <taxon>Decapoda</taxon>
        <taxon>Pleocyemata</taxon>
        <taxon>Anomura</taxon>
        <taxon>Galatheoidea</taxon>
        <taxon>Porcellanidae</taxon>
        <taxon>Petrolisthes</taxon>
    </lineage>
</organism>
<protein>
    <submittedName>
        <fullName evidence="2">Uncharacterized protein</fullName>
    </submittedName>
</protein>
<evidence type="ECO:0000313" key="1">
    <source>
        <dbReference type="EMBL" id="KAK4321281.1"/>
    </source>
</evidence>
<evidence type="ECO:0000313" key="3">
    <source>
        <dbReference type="Proteomes" id="UP001292094"/>
    </source>
</evidence>
<accession>A0AAE1ULC9</accession>
<dbReference type="EMBL" id="JAWZYT010000603">
    <property type="protein sequence ID" value="KAK4321281.1"/>
    <property type="molecule type" value="Genomic_DNA"/>
</dbReference>
<sequence length="108" mass="12533">MVQNWTVGDLYQRSEQVTPFIVQLLTGPENGEKGEEDLDDVEIKNEGTIDVFLRGYIVLAAAHYHLCVVHKVLGREGNRAEWGEVRYKWKWDRDEDEDKGGVKDRGWE</sequence>
<gene>
    <name evidence="2" type="ORF">Pmani_004695</name>
    <name evidence="1" type="ORF">Pmani_007918</name>
</gene>